<sequence length="47" mass="5295">MLGPPGLQPRRPGIRLFRCESEFIANVLVDWYRFTGTSTVFIDPGSP</sequence>
<reference evidence="1 2" key="1">
    <citation type="submission" date="2015-01" db="EMBL/GenBank/DDBJ databases">
        <title>Draft genome of the acidophilic iron oxidizer Ferrimicrobium acidiphilum strain T23.</title>
        <authorList>
            <person name="Poehlein A."/>
            <person name="Eisen S."/>
            <person name="Schloemann M."/>
            <person name="Johnson B.D."/>
            <person name="Daniel R."/>
            <person name="Muehling M."/>
        </authorList>
    </citation>
    <scope>NUCLEOTIDE SEQUENCE [LARGE SCALE GENOMIC DNA]</scope>
    <source>
        <strain evidence="1 2">T23</strain>
    </source>
</reference>
<accession>A0A0D8FU59</accession>
<name>A0A0D8FU59_9ACTN</name>
<keyword evidence="2" id="KW-1185">Reference proteome</keyword>
<dbReference type="EMBL" id="JXUW01000011">
    <property type="protein sequence ID" value="KJE76808.1"/>
    <property type="molecule type" value="Genomic_DNA"/>
</dbReference>
<evidence type="ECO:0000313" key="1">
    <source>
        <dbReference type="EMBL" id="KJE76808.1"/>
    </source>
</evidence>
<protein>
    <submittedName>
        <fullName evidence="1">Uncharacterized protein</fullName>
    </submittedName>
</protein>
<dbReference type="AlphaFoldDB" id="A0A0D8FU59"/>
<proteinExistence type="predicted"/>
<dbReference type="Proteomes" id="UP000032336">
    <property type="component" value="Unassembled WGS sequence"/>
</dbReference>
<organism evidence="1 2">
    <name type="scientific">Ferrimicrobium acidiphilum DSM 19497</name>
    <dbReference type="NCBI Taxonomy" id="1121877"/>
    <lineage>
        <taxon>Bacteria</taxon>
        <taxon>Bacillati</taxon>
        <taxon>Actinomycetota</taxon>
        <taxon>Acidimicrobiia</taxon>
        <taxon>Acidimicrobiales</taxon>
        <taxon>Acidimicrobiaceae</taxon>
        <taxon>Ferrimicrobium</taxon>
    </lineage>
</organism>
<gene>
    <name evidence="1" type="ORF">FEAC_14550</name>
</gene>
<comment type="caution">
    <text evidence="1">The sequence shown here is derived from an EMBL/GenBank/DDBJ whole genome shotgun (WGS) entry which is preliminary data.</text>
</comment>
<evidence type="ECO:0000313" key="2">
    <source>
        <dbReference type="Proteomes" id="UP000032336"/>
    </source>
</evidence>